<name>A0A1X6P8V1_PORUM</name>
<dbReference type="Proteomes" id="UP000218209">
    <property type="component" value="Unassembled WGS sequence"/>
</dbReference>
<accession>A0A1X6P8V1</accession>
<keyword evidence="1" id="KW-0472">Membrane</keyword>
<reference evidence="2 3" key="1">
    <citation type="submission" date="2017-03" db="EMBL/GenBank/DDBJ databases">
        <title>WGS assembly of Porphyra umbilicalis.</title>
        <authorList>
            <person name="Brawley S.H."/>
            <person name="Blouin N.A."/>
            <person name="Ficko-Blean E."/>
            <person name="Wheeler G.L."/>
            <person name="Lohr M."/>
            <person name="Goodson H.V."/>
            <person name="Jenkins J.W."/>
            <person name="Blaby-Haas C.E."/>
            <person name="Helliwell K.E."/>
            <person name="Chan C."/>
            <person name="Marriage T."/>
            <person name="Bhattacharya D."/>
            <person name="Klein A.S."/>
            <person name="Badis Y."/>
            <person name="Brodie J."/>
            <person name="Cao Y."/>
            <person name="Collen J."/>
            <person name="Dittami S.M."/>
            <person name="Gachon C.M."/>
            <person name="Green B.R."/>
            <person name="Karpowicz S."/>
            <person name="Kim J.W."/>
            <person name="Kudahl U."/>
            <person name="Lin S."/>
            <person name="Michel G."/>
            <person name="Mittag M."/>
            <person name="Olson B.J."/>
            <person name="Pangilinan J."/>
            <person name="Peng Y."/>
            <person name="Qiu H."/>
            <person name="Shu S."/>
            <person name="Singer J.T."/>
            <person name="Smith A.G."/>
            <person name="Sprecher B.N."/>
            <person name="Wagner V."/>
            <person name="Wang W."/>
            <person name="Wang Z.-Y."/>
            <person name="Yan J."/>
            <person name="Yarish C."/>
            <person name="Zoeuner-Riek S."/>
            <person name="Zhuang Y."/>
            <person name="Zou Y."/>
            <person name="Lindquist E.A."/>
            <person name="Grimwood J."/>
            <person name="Barry K."/>
            <person name="Rokhsar D.S."/>
            <person name="Schmutz J."/>
            <person name="Stiller J.W."/>
            <person name="Grossman A.R."/>
            <person name="Prochnik S.E."/>
        </authorList>
    </citation>
    <scope>NUCLEOTIDE SEQUENCE [LARGE SCALE GENOMIC DNA]</scope>
    <source>
        <strain evidence="2">4086291</strain>
    </source>
</reference>
<gene>
    <name evidence="2" type="ORF">BU14_0153s0027</name>
</gene>
<dbReference type="EMBL" id="KV918842">
    <property type="protein sequence ID" value="OSX77284.1"/>
    <property type="molecule type" value="Genomic_DNA"/>
</dbReference>
<feature type="transmembrane region" description="Helical" evidence="1">
    <location>
        <begin position="32"/>
        <end position="50"/>
    </location>
</feature>
<evidence type="ECO:0000313" key="3">
    <source>
        <dbReference type="Proteomes" id="UP000218209"/>
    </source>
</evidence>
<sequence>MGGGSQKYPYPSEVWSPAGGWWANPSAWRRNTGVAFLVSAAVLVPVFLYGEKITERRVTPSRQIPWRKSLGYIGDADHPEK</sequence>
<keyword evidence="1" id="KW-1133">Transmembrane helix</keyword>
<keyword evidence="1" id="KW-0812">Transmembrane</keyword>
<organism evidence="2 3">
    <name type="scientific">Porphyra umbilicalis</name>
    <name type="common">Purple laver</name>
    <name type="synonym">Red alga</name>
    <dbReference type="NCBI Taxonomy" id="2786"/>
    <lineage>
        <taxon>Eukaryota</taxon>
        <taxon>Rhodophyta</taxon>
        <taxon>Bangiophyceae</taxon>
        <taxon>Bangiales</taxon>
        <taxon>Bangiaceae</taxon>
        <taxon>Porphyra</taxon>
    </lineage>
</organism>
<dbReference type="PANTHER" id="PTHR34286">
    <property type="entry name" value="TRANSMEMBRANE PROTEIN"/>
    <property type="match status" value="1"/>
</dbReference>
<evidence type="ECO:0000313" key="2">
    <source>
        <dbReference type="EMBL" id="OSX77284.1"/>
    </source>
</evidence>
<dbReference type="PANTHER" id="PTHR34286:SF1">
    <property type="entry name" value="TRANSMEMBRANE PROTEIN"/>
    <property type="match status" value="1"/>
</dbReference>
<proteinExistence type="predicted"/>
<keyword evidence="3" id="KW-1185">Reference proteome</keyword>
<dbReference type="AlphaFoldDB" id="A0A1X6P8V1"/>
<dbReference type="OrthoDB" id="2100988at2759"/>
<protein>
    <submittedName>
        <fullName evidence="2">Uncharacterized protein</fullName>
    </submittedName>
</protein>
<evidence type="ECO:0000256" key="1">
    <source>
        <dbReference type="SAM" id="Phobius"/>
    </source>
</evidence>